<accession>A0A8T0DQ93</accession>
<evidence type="ECO:0000313" key="3">
    <source>
        <dbReference type="Proteomes" id="UP000699462"/>
    </source>
</evidence>
<proteinExistence type="predicted"/>
<feature type="compositionally biased region" description="Polar residues" evidence="1">
    <location>
        <begin position="386"/>
        <end position="404"/>
    </location>
</feature>
<dbReference type="EMBL" id="JTDF01001849">
    <property type="protein sequence ID" value="KAF8569456.1"/>
    <property type="molecule type" value="Genomic_DNA"/>
</dbReference>
<feature type="compositionally biased region" description="Polar residues" evidence="1">
    <location>
        <begin position="439"/>
        <end position="449"/>
    </location>
</feature>
<sequence>MTTVGTPVEVVGQFLANLERRQRNLVKRKIKLDDYRVKLTKGETLNDEQRKAVDGYESVVQNINFVQEIISQAKELVDDVCKAAKHLEQQKEVEYEQHTISYLHTHVCLMRLLGALDSLDARTAIVRASSENQLKMLDAVRRLLTAPLIDNWPGTSSSCLANAPAFLQTQCDVTTSAQHTYDFVMGRAVPIPAPEDYDGSLKKFNFKEARTLCFRLLANPTVRRSIGAPVPVESSTPENEEPKLEPTVDAVKHDNEPHTSFHETAVPAADGHILVHTISPAVRTRTPSDMVDHIPAPAILDQVIKPLHGTFNFLQASNVMSSGPLDELSAVLPCTELSINAHFGSDIPTNHADQMVEERPSVVSRCFSPQSHEDPEFEYNLHMDNPDNQFSGSNPVAHSPQSSVLPMEAEPEPAHTASSKPISYADLVRRPGHVRPSNVHHSQQVSGLTNEARRSECSVTSVAAAETGDLENVMIDSSGMWSAPRGRGSGDFRGNRGTGRGFVRGTAGPRRVIGAPRANRVGSGPGRGASGGTYRPTPTGVAQPSY</sequence>
<dbReference type="Proteomes" id="UP000699462">
    <property type="component" value="Unassembled WGS sequence"/>
</dbReference>
<gene>
    <name evidence="2" type="ORF">P879_05201</name>
</gene>
<protein>
    <recommendedName>
        <fullName evidence="4">Caprin-1 dimerization domain-containing protein</fullName>
    </recommendedName>
</protein>
<organism evidence="2 3">
    <name type="scientific">Paragonimus westermani</name>
    <dbReference type="NCBI Taxonomy" id="34504"/>
    <lineage>
        <taxon>Eukaryota</taxon>
        <taxon>Metazoa</taxon>
        <taxon>Spiralia</taxon>
        <taxon>Lophotrochozoa</taxon>
        <taxon>Platyhelminthes</taxon>
        <taxon>Trematoda</taxon>
        <taxon>Digenea</taxon>
        <taxon>Plagiorchiida</taxon>
        <taxon>Troglotremata</taxon>
        <taxon>Troglotrematidae</taxon>
        <taxon>Paragonimus</taxon>
    </lineage>
</organism>
<feature type="region of interest" description="Disordered" evidence="1">
    <location>
        <begin position="382"/>
        <end position="420"/>
    </location>
</feature>
<evidence type="ECO:0000256" key="1">
    <source>
        <dbReference type="SAM" id="MobiDB-lite"/>
    </source>
</evidence>
<feature type="region of interest" description="Disordered" evidence="1">
    <location>
        <begin position="478"/>
        <end position="546"/>
    </location>
</feature>
<feature type="region of interest" description="Disordered" evidence="1">
    <location>
        <begin position="432"/>
        <end position="456"/>
    </location>
</feature>
<name>A0A8T0DQ93_9TREM</name>
<evidence type="ECO:0000313" key="2">
    <source>
        <dbReference type="EMBL" id="KAF8569456.1"/>
    </source>
</evidence>
<evidence type="ECO:0008006" key="4">
    <source>
        <dbReference type="Google" id="ProtNLM"/>
    </source>
</evidence>
<dbReference type="AlphaFoldDB" id="A0A8T0DQ93"/>
<reference evidence="2 3" key="1">
    <citation type="submission" date="2019-07" db="EMBL/GenBank/DDBJ databases">
        <title>Annotation for the trematode Paragonimus westermani.</title>
        <authorList>
            <person name="Choi Y.-J."/>
        </authorList>
    </citation>
    <scope>NUCLEOTIDE SEQUENCE [LARGE SCALE GENOMIC DNA]</scope>
    <source>
        <strain evidence="2">180907_Pwestermani</strain>
    </source>
</reference>
<keyword evidence="3" id="KW-1185">Reference proteome</keyword>
<dbReference type="OrthoDB" id="10062814at2759"/>
<comment type="caution">
    <text evidence="2">The sequence shown here is derived from an EMBL/GenBank/DDBJ whole genome shotgun (WGS) entry which is preliminary data.</text>
</comment>